<keyword evidence="3" id="KW-1185">Reference proteome</keyword>
<feature type="region of interest" description="Disordered" evidence="1">
    <location>
        <begin position="94"/>
        <end position="114"/>
    </location>
</feature>
<reference evidence="2 3" key="1">
    <citation type="submission" date="2014-11" db="EMBL/GenBank/DDBJ databases">
        <authorList>
            <person name="Zhu J."/>
            <person name="Qi W."/>
            <person name="Song R."/>
        </authorList>
    </citation>
    <scope>NUCLEOTIDE SEQUENCE [LARGE SCALE GENOMIC DNA]</scope>
</reference>
<dbReference type="EMBL" id="CDMY01000423">
    <property type="protein sequence ID" value="CEM11714.1"/>
    <property type="molecule type" value="Genomic_DNA"/>
</dbReference>
<dbReference type="AlphaFoldDB" id="A0A0G4FFR4"/>
<organism evidence="2 3">
    <name type="scientific">Vitrella brassicaformis (strain CCMP3155)</name>
    <dbReference type="NCBI Taxonomy" id="1169540"/>
    <lineage>
        <taxon>Eukaryota</taxon>
        <taxon>Sar</taxon>
        <taxon>Alveolata</taxon>
        <taxon>Colpodellida</taxon>
        <taxon>Vitrellaceae</taxon>
        <taxon>Vitrella</taxon>
    </lineage>
</organism>
<proteinExistence type="predicted"/>
<gene>
    <name evidence="2" type="ORF">Vbra_4417</name>
</gene>
<protein>
    <submittedName>
        <fullName evidence="2">Uncharacterized protein</fullName>
    </submittedName>
</protein>
<evidence type="ECO:0000256" key="1">
    <source>
        <dbReference type="SAM" id="MobiDB-lite"/>
    </source>
</evidence>
<dbReference type="InParanoid" id="A0A0G4FFR4"/>
<evidence type="ECO:0000313" key="3">
    <source>
        <dbReference type="Proteomes" id="UP000041254"/>
    </source>
</evidence>
<name>A0A0G4FFR4_VITBC</name>
<evidence type="ECO:0000313" key="2">
    <source>
        <dbReference type="EMBL" id="CEM11714.1"/>
    </source>
</evidence>
<dbReference type="VEuPathDB" id="CryptoDB:Vbra_4417"/>
<sequence length="114" mass="13279">MTRVKKWYSVRYHERWCFQSAKACRKLREGLVKVEGDKGGGLLLTVTLYEAKKGGGKGQMLGMDHLDIRKMKECRVKHIRKLVNQGKWKVDIDKDDELSKDEEPDSSDDECEYE</sequence>
<accession>A0A0G4FFR4</accession>
<dbReference type="Proteomes" id="UP000041254">
    <property type="component" value="Unassembled WGS sequence"/>
</dbReference>